<name>A0A9Q0Y4L4_9SAUR</name>
<keyword evidence="2" id="KW-1185">Reference proteome</keyword>
<accession>A0A9Q0Y4L4</accession>
<comment type="caution">
    <text evidence="1">The sequence shown here is derived from an EMBL/GenBank/DDBJ whole genome shotgun (WGS) entry which is preliminary data.</text>
</comment>
<reference evidence="1" key="1">
    <citation type="journal article" date="2023" name="DNA Res.">
        <title>Chromosome-level genome assembly of Phrynocephalus forsythii using third-generation DNA sequencing and Hi-C analysis.</title>
        <authorList>
            <person name="Qi Y."/>
            <person name="Zhao W."/>
            <person name="Zhao Y."/>
            <person name="Niu C."/>
            <person name="Cao S."/>
            <person name="Zhang Y."/>
        </authorList>
    </citation>
    <scope>NUCLEOTIDE SEQUENCE</scope>
    <source>
        <tissue evidence="1">Muscle</tissue>
    </source>
</reference>
<gene>
    <name evidence="1" type="ORF">JRQ81_004908</name>
</gene>
<protein>
    <submittedName>
        <fullName evidence="1">Uncharacterized protein</fullName>
    </submittedName>
</protein>
<dbReference type="AlphaFoldDB" id="A0A9Q0Y4L4"/>
<sequence>MMHCNPTDSKMLFMDQVLLLAICVFLHLIPAGALRCRFCYTKSPTKEQKDCKSTLSCDINPESGTCISIRGYQDGELQWIDQDCRRKSSALCGITAHYVKGMSTETKCCEDNDFCNQYL</sequence>
<organism evidence="1 2">
    <name type="scientific">Phrynocephalus forsythii</name>
    <dbReference type="NCBI Taxonomy" id="171643"/>
    <lineage>
        <taxon>Eukaryota</taxon>
        <taxon>Metazoa</taxon>
        <taxon>Chordata</taxon>
        <taxon>Craniata</taxon>
        <taxon>Vertebrata</taxon>
        <taxon>Euteleostomi</taxon>
        <taxon>Lepidosauria</taxon>
        <taxon>Squamata</taxon>
        <taxon>Bifurcata</taxon>
        <taxon>Unidentata</taxon>
        <taxon>Episquamata</taxon>
        <taxon>Toxicofera</taxon>
        <taxon>Iguania</taxon>
        <taxon>Acrodonta</taxon>
        <taxon>Agamidae</taxon>
        <taxon>Agaminae</taxon>
        <taxon>Phrynocephalus</taxon>
    </lineage>
</organism>
<evidence type="ECO:0000313" key="1">
    <source>
        <dbReference type="EMBL" id="KAJ7341136.1"/>
    </source>
</evidence>
<dbReference type="Proteomes" id="UP001142489">
    <property type="component" value="Unassembled WGS sequence"/>
</dbReference>
<dbReference type="EMBL" id="JAPFRF010000002">
    <property type="protein sequence ID" value="KAJ7341136.1"/>
    <property type="molecule type" value="Genomic_DNA"/>
</dbReference>
<evidence type="ECO:0000313" key="2">
    <source>
        <dbReference type="Proteomes" id="UP001142489"/>
    </source>
</evidence>
<proteinExistence type="predicted"/>